<feature type="transmembrane region" description="Helical" evidence="7">
    <location>
        <begin position="436"/>
        <end position="455"/>
    </location>
</feature>
<keyword evidence="10" id="KW-1185">Reference proteome</keyword>
<dbReference type="Gene3D" id="1.20.1250.20">
    <property type="entry name" value="MFS general substrate transporter like domains"/>
    <property type="match status" value="2"/>
</dbReference>
<feature type="transmembrane region" description="Helical" evidence="7">
    <location>
        <begin position="103"/>
        <end position="120"/>
    </location>
</feature>
<dbReference type="InterPro" id="IPR020846">
    <property type="entry name" value="MFS_dom"/>
</dbReference>
<dbReference type="PANTHER" id="PTHR23503:SF8">
    <property type="entry name" value="FACILITATED GLUCOSE TRANSPORTER PROTEIN 1"/>
    <property type="match status" value="1"/>
</dbReference>
<dbReference type="PANTHER" id="PTHR23503">
    <property type="entry name" value="SOLUTE CARRIER FAMILY 2"/>
    <property type="match status" value="1"/>
</dbReference>
<feature type="transmembrane region" description="Helical" evidence="7">
    <location>
        <begin position="74"/>
        <end position="97"/>
    </location>
</feature>
<dbReference type="SUPFAM" id="SSF103473">
    <property type="entry name" value="MFS general substrate transporter"/>
    <property type="match status" value="1"/>
</dbReference>
<keyword evidence="3" id="KW-0813">Transport</keyword>
<dbReference type="GO" id="GO:0016020">
    <property type="term" value="C:membrane"/>
    <property type="evidence" value="ECO:0007669"/>
    <property type="project" value="UniProtKB-SubCell"/>
</dbReference>
<feature type="transmembrane region" description="Helical" evidence="7">
    <location>
        <begin position="304"/>
        <end position="330"/>
    </location>
</feature>
<dbReference type="PRINTS" id="PR00171">
    <property type="entry name" value="SUGRTRNSPORT"/>
</dbReference>
<comment type="subcellular location">
    <subcellularLocation>
        <location evidence="1">Membrane</location>
        <topology evidence="1">Multi-pass membrane protein</topology>
    </subcellularLocation>
</comment>
<feature type="transmembrane region" description="Helical" evidence="7">
    <location>
        <begin position="370"/>
        <end position="391"/>
    </location>
</feature>
<accession>A0A292Q8I0</accession>
<evidence type="ECO:0000313" key="10">
    <source>
        <dbReference type="Proteomes" id="UP001412239"/>
    </source>
</evidence>
<dbReference type="AlphaFoldDB" id="A0A292Q8I0"/>
<dbReference type="InterPro" id="IPR005828">
    <property type="entry name" value="MFS_sugar_transport-like"/>
</dbReference>
<feature type="domain" description="Major facilitator superfamily (MFS) profile" evidence="8">
    <location>
        <begin position="8"/>
        <end position="482"/>
    </location>
</feature>
<evidence type="ECO:0000256" key="6">
    <source>
        <dbReference type="ARBA" id="ARBA00023136"/>
    </source>
</evidence>
<keyword evidence="6 7" id="KW-0472">Membrane</keyword>
<feature type="transmembrane region" description="Helical" evidence="7">
    <location>
        <begin position="44"/>
        <end position="62"/>
    </location>
</feature>
<dbReference type="Proteomes" id="UP001412239">
    <property type="component" value="Unassembled WGS sequence"/>
</dbReference>
<protein>
    <recommendedName>
        <fullName evidence="8">Major facilitator superfamily (MFS) profile domain-containing protein</fullName>
    </recommendedName>
</protein>
<dbReference type="PROSITE" id="PS00217">
    <property type="entry name" value="SUGAR_TRANSPORT_2"/>
    <property type="match status" value="1"/>
</dbReference>
<dbReference type="InterPro" id="IPR005829">
    <property type="entry name" value="Sugar_transporter_CS"/>
</dbReference>
<evidence type="ECO:0000256" key="4">
    <source>
        <dbReference type="ARBA" id="ARBA00022692"/>
    </source>
</evidence>
<name>A0A292Q8I0_9PEZI</name>
<evidence type="ECO:0000313" key="9">
    <source>
        <dbReference type="EMBL" id="CUS15714.1"/>
    </source>
</evidence>
<evidence type="ECO:0000256" key="1">
    <source>
        <dbReference type="ARBA" id="ARBA00004141"/>
    </source>
</evidence>
<dbReference type="Pfam" id="PF00083">
    <property type="entry name" value="Sugar_tr"/>
    <property type="match status" value="2"/>
</dbReference>
<dbReference type="InterPro" id="IPR003663">
    <property type="entry name" value="Sugar/inositol_transpt"/>
</dbReference>
<evidence type="ECO:0000256" key="2">
    <source>
        <dbReference type="ARBA" id="ARBA00010992"/>
    </source>
</evidence>
<dbReference type="EMBL" id="LN890944">
    <property type="protein sequence ID" value="CUS15714.1"/>
    <property type="molecule type" value="Genomic_DNA"/>
</dbReference>
<dbReference type="GO" id="GO:0015149">
    <property type="term" value="F:hexose transmembrane transporter activity"/>
    <property type="evidence" value="ECO:0007669"/>
    <property type="project" value="TreeGrafter"/>
</dbReference>
<sequence length="482" mass="50319">MTAILSVHVALLVAGTTLFGWNLAELNAPQKAIQGDLHLNAAQFGLASSILAIGGLLGSIITTPGMNALGRKKILVIAAMFFTIGGILKAAAGGPVALTAGRFLSGIGAGSAAVVVPIYINELAPPSSRGAFGSLTQISINFGILSSQVMGIFLEEEGQWRLILLVGAVVGCVQGVGLLFLAESPASLAASGNLEQARRELIKIRGTTDVEEELAGYQIPQAAGICLFSKDTNVEWLGNTEGTETERADGVEPLIAAEAGQSAGTEDTQAVDENTPLVEDGTTTNPASNQIGLLEFVTKRQFRLGFMIVAGLMLAQQLTGINAVVFYGVSILEDLFPNSAKYLNAAISAVNLLVTLGASFLFDTMSHTTLLLRSILMMACSSALLAVGIWFKLATLSAISTLSFVSGFSMGLGPLPWMVASQRIEPNGVGAAQSSALIANWIGTFVVSFAVPVIAHAAGMHAVFISFAILGAAFYWWGFYYL</sequence>
<evidence type="ECO:0000256" key="7">
    <source>
        <dbReference type="SAM" id="Phobius"/>
    </source>
</evidence>
<feature type="transmembrane region" description="Helical" evidence="7">
    <location>
        <begin position="342"/>
        <end position="363"/>
    </location>
</feature>
<evidence type="ECO:0000259" key="8">
    <source>
        <dbReference type="PROSITE" id="PS50850"/>
    </source>
</evidence>
<evidence type="ECO:0000256" key="5">
    <source>
        <dbReference type="ARBA" id="ARBA00022989"/>
    </source>
</evidence>
<reference evidence="9" key="1">
    <citation type="submission" date="2015-10" db="EMBL/GenBank/DDBJ databases">
        <authorList>
            <person name="Regsiter A."/>
            <person name="william w."/>
        </authorList>
    </citation>
    <scope>NUCLEOTIDE SEQUENCE</scope>
    <source>
        <strain evidence="9">Montdore</strain>
    </source>
</reference>
<evidence type="ECO:0000256" key="3">
    <source>
        <dbReference type="ARBA" id="ARBA00022448"/>
    </source>
</evidence>
<keyword evidence="5 7" id="KW-1133">Transmembrane helix</keyword>
<dbReference type="InterPro" id="IPR036259">
    <property type="entry name" value="MFS_trans_sf"/>
</dbReference>
<comment type="similarity">
    <text evidence="2">Belongs to the major facilitator superfamily. Sugar transporter (TC 2.A.1.1) family.</text>
</comment>
<organism evidence="9 10">
    <name type="scientific">Tuber aestivum</name>
    <name type="common">summer truffle</name>
    <dbReference type="NCBI Taxonomy" id="59557"/>
    <lineage>
        <taxon>Eukaryota</taxon>
        <taxon>Fungi</taxon>
        <taxon>Dikarya</taxon>
        <taxon>Ascomycota</taxon>
        <taxon>Pezizomycotina</taxon>
        <taxon>Pezizomycetes</taxon>
        <taxon>Pezizales</taxon>
        <taxon>Tuberaceae</taxon>
        <taxon>Tuber</taxon>
    </lineage>
</organism>
<feature type="transmembrane region" description="Helical" evidence="7">
    <location>
        <begin position="461"/>
        <end position="481"/>
    </location>
</feature>
<dbReference type="InterPro" id="IPR045263">
    <property type="entry name" value="GLUT"/>
</dbReference>
<gene>
    <name evidence="9" type="ORF">GSTUAT00000207001</name>
</gene>
<dbReference type="PROSITE" id="PS50850">
    <property type="entry name" value="MFS"/>
    <property type="match status" value="1"/>
</dbReference>
<feature type="transmembrane region" description="Helical" evidence="7">
    <location>
        <begin position="397"/>
        <end position="415"/>
    </location>
</feature>
<feature type="transmembrane region" description="Helical" evidence="7">
    <location>
        <begin position="160"/>
        <end position="181"/>
    </location>
</feature>
<keyword evidence="4 7" id="KW-0812">Transmembrane</keyword>
<feature type="transmembrane region" description="Helical" evidence="7">
    <location>
        <begin position="132"/>
        <end position="154"/>
    </location>
</feature>
<proteinExistence type="inferred from homology"/>